<protein>
    <submittedName>
        <fullName evidence="2">Uncharacterized protein</fullName>
    </submittedName>
</protein>
<keyword evidence="1" id="KW-1133">Transmembrane helix</keyword>
<dbReference type="KEGG" id="pya:PYCH_14540"/>
<name>F8AGC8_PYRYC</name>
<evidence type="ECO:0000256" key="1">
    <source>
        <dbReference type="SAM" id="Phobius"/>
    </source>
</evidence>
<accession>F8AGC8</accession>
<dbReference type="Proteomes" id="UP000008386">
    <property type="component" value="Chromosome"/>
</dbReference>
<keyword evidence="1" id="KW-0472">Membrane</keyword>
<dbReference type="AlphaFoldDB" id="F8AGC8"/>
<keyword evidence="3" id="KW-1185">Reference proteome</keyword>
<gene>
    <name evidence="2" type="ordered locus">PYCH_14540</name>
</gene>
<feature type="transmembrane region" description="Helical" evidence="1">
    <location>
        <begin position="15"/>
        <end position="34"/>
    </location>
</feature>
<organism evidence="2 3">
    <name type="scientific">Pyrococcus yayanosii (strain CH1 / JCM 16557)</name>
    <dbReference type="NCBI Taxonomy" id="529709"/>
    <lineage>
        <taxon>Archaea</taxon>
        <taxon>Methanobacteriati</taxon>
        <taxon>Methanobacteriota</taxon>
        <taxon>Thermococci</taxon>
        <taxon>Thermococcales</taxon>
        <taxon>Thermococcaceae</taxon>
        <taxon>Pyrococcus</taxon>
    </lineage>
</organism>
<dbReference type="HOGENOM" id="CLU_3113229_0_0_2"/>
<keyword evidence="1" id="KW-0812">Transmembrane</keyword>
<dbReference type="EMBL" id="CP002779">
    <property type="protein sequence ID" value="AEH25124.1"/>
    <property type="molecule type" value="Genomic_DNA"/>
</dbReference>
<sequence length="50" mass="5650">MRKPFPHDSVLRKPVITLSIFIVSMSFHTIPFYGNKTVWGAAIRSGRASM</sequence>
<proteinExistence type="predicted"/>
<reference evidence="2 3" key="1">
    <citation type="journal article" date="2011" name="J. Bacteriol.">
        <title>Complete genome sequence of the obligate piezophilic hyperthermophilic archaeon Pyrococcus yayanosii CH1.</title>
        <authorList>
            <person name="Jun X."/>
            <person name="Lupeng L."/>
            <person name="Minjuan X."/>
            <person name="Oger P."/>
            <person name="Fengping W."/>
            <person name="Jebbar M."/>
            <person name="Xiang X."/>
        </authorList>
    </citation>
    <scope>NUCLEOTIDE SEQUENCE [LARGE SCALE GENOMIC DNA]</scope>
    <source>
        <strain evidence="3">CH1 / JCM 16557</strain>
    </source>
</reference>
<evidence type="ECO:0000313" key="2">
    <source>
        <dbReference type="EMBL" id="AEH25124.1"/>
    </source>
</evidence>
<evidence type="ECO:0000313" key="3">
    <source>
        <dbReference type="Proteomes" id="UP000008386"/>
    </source>
</evidence>